<feature type="chain" id="PRO_5012134572" description="SEA domain-containing protein" evidence="2">
    <location>
        <begin position="24"/>
        <end position="273"/>
    </location>
</feature>
<dbReference type="SUPFAM" id="SSF82671">
    <property type="entry name" value="SEA domain"/>
    <property type="match status" value="1"/>
</dbReference>
<evidence type="ECO:0000259" key="3">
    <source>
        <dbReference type="Pfam" id="PF01390"/>
    </source>
</evidence>
<evidence type="ECO:0000256" key="1">
    <source>
        <dbReference type="SAM" id="MobiDB-lite"/>
    </source>
</evidence>
<dbReference type="AlphaFoldDB" id="A0A2B4SPA2"/>
<accession>A0A2B4SPA2</accession>
<dbReference type="Pfam" id="PF01390">
    <property type="entry name" value="SEA"/>
    <property type="match status" value="1"/>
</dbReference>
<dbReference type="Proteomes" id="UP000225706">
    <property type="component" value="Unassembled WGS sequence"/>
</dbReference>
<proteinExistence type="predicted"/>
<feature type="region of interest" description="Disordered" evidence="1">
    <location>
        <begin position="25"/>
        <end position="55"/>
    </location>
</feature>
<gene>
    <name evidence="4" type="ORF">AWC38_SpisGene4954</name>
</gene>
<evidence type="ECO:0000313" key="5">
    <source>
        <dbReference type="Proteomes" id="UP000225706"/>
    </source>
</evidence>
<dbReference type="Gene3D" id="3.30.70.960">
    <property type="entry name" value="SEA domain"/>
    <property type="match status" value="1"/>
</dbReference>
<feature type="region of interest" description="Disordered" evidence="1">
    <location>
        <begin position="249"/>
        <end position="273"/>
    </location>
</feature>
<organism evidence="4 5">
    <name type="scientific">Stylophora pistillata</name>
    <name type="common">Smooth cauliflower coral</name>
    <dbReference type="NCBI Taxonomy" id="50429"/>
    <lineage>
        <taxon>Eukaryota</taxon>
        <taxon>Metazoa</taxon>
        <taxon>Cnidaria</taxon>
        <taxon>Anthozoa</taxon>
        <taxon>Hexacorallia</taxon>
        <taxon>Scleractinia</taxon>
        <taxon>Astrocoeniina</taxon>
        <taxon>Pocilloporidae</taxon>
        <taxon>Stylophora</taxon>
    </lineage>
</organism>
<dbReference type="InterPro" id="IPR036364">
    <property type="entry name" value="SEA_dom_sf"/>
</dbReference>
<comment type="caution">
    <text evidence="4">The sequence shown here is derived from an EMBL/GenBank/DDBJ whole genome shotgun (WGS) entry which is preliminary data.</text>
</comment>
<feature type="domain" description="SEA" evidence="3">
    <location>
        <begin position="62"/>
        <end position="136"/>
    </location>
</feature>
<evidence type="ECO:0000256" key="2">
    <source>
        <dbReference type="SAM" id="SignalP"/>
    </source>
</evidence>
<name>A0A2B4SPA2_STYPI</name>
<dbReference type="OrthoDB" id="5982015at2759"/>
<keyword evidence="5" id="KW-1185">Reference proteome</keyword>
<keyword evidence="2" id="KW-0732">Signal</keyword>
<feature type="signal peptide" evidence="2">
    <location>
        <begin position="1"/>
        <end position="23"/>
    </location>
</feature>
<feature type="compositionally biased region" description="Low complexity" evidence="1">
    <location>
        <begin position="25"/>
        <end position="46"/>
    </location>
</feature>
<reference evidence="5" key="1">
    <citation type="journal article" date="2017" name="bioRxiv">
        <title>Comparative analysis of the genomes of Stylophora pistillata and Acropora digitifera provides evidence for extensive differences between species of corals.</title>
        <authorList>
            <person name="Voolstra C.R."/>
            <person name="Li Y."/>
            <person name="Liew Y.J."/>
            <person name="Baumgarten S."/>
            <person name="Zoccola D."/>
            <person name="Flot J.-F."/>
            <person name="Tambutte S."/>
            <person name="Allemand D."/>
            <person name="Aranda M."/>
        </authorList>
    </citation>
    <scope>NUCLEOTIDE SEQUENCE [LARGE SCALE GENOMIC DNA]</scope>
</reference>
<evidence type="ECO:0000313" key="4">
    <source>
        <dbReference type="EMBL" id="PFX30225.1"/>
    </source>
</evidence>
<dbReference type="InterPro" id="IPR000082">
    <property type="entry name" value="SEA_dom"/>
</dbReference>
<sequence>MRGEKFYVCCALLLSSYIAFSSSATTTSRPATTPSSSTGKPSGSPTPTKPAPQDPNTLQCTVYNLTLKLTNATYDESLASPHSPQFIKLRTDFEVGILQVYDGYKPFLGVTTLLLSKAPDGKTIAHFVVEFKDNGTHLPNLTKAITAGKLGKLTPVAVAPKLGQAACYKEMPPAICQIPCPSACAPSCYSSCCQQYQQPYYYPQAPPPPPPPPMPITCPNNCPSTCAPIGCTPACCNTVYNQPSYSYGKRHHAPKPVKGSKKHQIFRKHHKHH</sequence>
<dbReference type="EMBL" id="LSMT01000053">
    <property type="protein sequence ID" value="PFX30225.1"/>
    <property type="molecule type" value="Genomic_DNA"/>
</dbReference>
<protein>
    <recommendedName>
        <fullName evidence="3">SEA domain-containing protein</fullName>
    </recommendedName>
</protein>